<evidence type="ECO:0000313" key="4">
    <source>
        <dbReference type="Proteomes" id="UP001174997"/>
    </source>
</evidence>
<dbReference type="Proteomes" id="UP001174997">
    <property type="component" value="Unassembled WGS sequence"/>
</dbReference>
<evidence type="ECO:0000259" key="2">
    <source>
        <dbReference type="Pfam" id="PF25488"/>
    </source>
</evidence>
<evidence type="ECO:0000313" key="3">
    <source>
        <dbReference type="EMBL" id="KAK0663941.1"/>
    </source>
</evidence>
<name>A0AA39Z4P1_9PEZI</name>
<keyword evidence="1" id="KW-0732">Signal</keyword>
<dbReference type="Pfam" id="PF25488">
    <property type="entry name" value="RNaseT2L_C"/>
    <property type="match status" value="1"/>
</dbReference>
<reference evidence="3" key="1">
    <citation type="submission" date="2023-06" db="EMBL/GenBank/DDBJ databases">
        <title>Genome-scale phylogeny and comparative genomics of the fungal order Sordariales.</title>
        <authorList>
            <consortium name="Lawrence Berkeley National Laboratory"/>
            <person name="Hensen N."/>
            <person name="Bonometti L."/>
            <person name="Westerberg I."/>
            <person name="Brannstrom I.O."/>
            <person name="Guillou S."/>
            <person name="Cros-Aarteil S."/>
            <person name="Calhoun S."/>
            <person name="Haridas S."/>
            <person name="Kuo A."/>
            <person name="Mondo S."/>
            <person name="Pangilinan J."/>
            <person name="Riley R."/>
            <person name="Labutti K."/>
            <person name="Andreopoulos B."/>
            <person name="Lipzen A."/>
            <person name="Chen C."/>
            <person name="Yanf M."/>
            <person name="Daum C."/>
            <person name="Ng V."/>
            <person name="Clum A."/>
            <person name="Steindorff A."/>
            <person name="Ohm R."/>
            <person name="Martin F."/>
            <person name="Silar P."/>
            <person name="Natvig D."/>
            <person name="Lalanne C."/>
            <person name="Gautier V."/>
            <person name="Ament-Velasquez S.L."/>
            <person name="Kruys A."/>
            <person name="Hutchinson M.I."/>
            <person name="Powell A.J."/>
            <person name="Barry K."/>
            <person name="Miller A.N."/>
            <person name="Grigoriev I.V."/>
            <person name="Debuchy R."/>
            <person name="Gladieux P."/>
            <person name="Thoren M.H."/>
            <person name="Johannesson H."/>
        </authorList>
    </citation>
    <scope>NUCLEOTIDE SEQUENCE</scope>
    <source>
        <strain evidence="3">CBS 307.81</strain>
    </source>
</reference>
<evidence type="ECO:0000256" key="1">
    <source>
        <dbReference type="SAM" id="SignalP"/>
    </source>
</evidence>
<feature type="domain" description="RNase T2-like C-terminal" evidence="2">
    <location>
        <begin position="31"/>
        <end position="101"/>
    </location>
</feature>
<dbReference type="AlphaFoldDB" id="A0AA39Z4P1"/>
<keyword evidence="4" id="KW-1185">Reference proteome</keyword>
<feature type="signal peptide" evidence="1">
    <location>
        <begin position="1"/>
        <end position="21"/>
    </location>
</feature>
<accession>A0AA39Z4P1</accession>
<comment type="caution">
    <text evidence="3">The sequence shown here is derived from an EMBL/GenBank/DDBJ whole genome shotgun (WGS) entry which is preliminary data.</text>
</comment>
<gene>
    <name evidence="3" type="ORF">QBC41DRAFT_350103</name>
</gene>
<organism evidence="3 4">
    <name type="scientific">Cercophora samala</name>
    <dbReference type="NCBI Taxonomy" id="330535"/>
    <lineage>
        <taxon>Eukaryota</taxon>
        <taxon>Fungi</taxon>
        <taxon>Dikarya</taxon>
        <taxon>Ascomycota</taxon>
        <taxon>Pezizomycotina</taxon>
        <taxon>Sordariomycetes</taxon>
        <taxon>Sordariomycetidae</taxon>
        <taxon>Sordariales</taxon>
        <taxon>Lasiosphaeriaceae</taxon>
        <taxon>Cercophora</taxon>
    </lineage>
</organism>
<sequence>MHPNTFTPLLVAAVFSWAAVAQDFNGLGQIRTLYVRENNQDLGCLTSAGKWTTIESLCGEFHAQRVGSNNEFRLSTEAGSCGIEGVTFKCAYGVQSGIFGTWGTEGPVRGREVVRYGVFGVMAGNGNNPPDARDRAVDIHFSTGNEGGKAVWLGWKAL</sequence>
<dbReference type="EMBL" id="JAULSY010000126">
    <property type="protein sequence ID" value="KAK0663941.1"/>
    <property type="molecule type" value="Genomic_DNA"/>
</dbReference>
<dbReference type="InterPro" id="IPR057328">
    <property type="entry name" value="RNaseT2L_C"/>
</dbReference>
<protein>
    <recommendedName>
        <fullName evidence="2">RNase T2-like C-terminal domain-containing protein</fullName>
    </recommendedName>
</protein>
<feature type="chain" id="PRO_5041206016" description="RNase T2-like C-terminal domain-containing protein" evidence="1">
    <location>
        <begin position="22"/>
        <end position="158"/>
    </location>
</feature>
<proteinExistence type="predicted"/>